<feature type="transmembrane region" description="Helical" evidence="5">
    <location>
        <begin position="315"/>
        <end position="343"/>
    </location>
</feature>
<comment type="caution">
    <text evidence="6">The sequence shown here is derived from an EMBL/GenBank/DDBJ whole genome shotgun (WGS) entry which is preliminary data.</text>
</comment>
<evidence type="ECO:0000313" key="7">
    <source>
        <dbReference type="Proteomes" id="UP000289784"/>
    </source>
</evidence>
<dbReference type="EMBL" id="SAWZ01000001">
    <property type="protein sequence ID" value="RXR08268.1"/>
    <property type="molecule type" value="Genomic_DNA"/>
</dbReference>
<dbReference type="Pfam" id="PF07690">
    <property type="entry name" value="MFS_1"/>
    <property type="match status" value="1"/>
</dbReference>
<accession>A0A4V1N1H0</accession>
<dbReference type="SUPFAM" id="SSF103473">
    <property type="entry name" value="MFS general substrate transporter"/>
    <property type="match status" value="1"/>
</dbReference>
<organism evidence="6 7">
    <name type="scientific">Pseudoxanthomonas composti</name>
    <dbReference type="NCBI Taxonomy" id="2137479"/>
    <lineage>
        <taxon>Bacteria</taxon>
        <taxon>Pseudomonadati</taxon>
        <taxon>Pseudomonadota</taxon>
        <taxon>Gammaproteobacteria</taxon>
        <taxon>Lysobacterales</taxon>
        <taxon>Lysobacteraceae</taxon>
        <taxon>Pseudoxanthomonas</taxon>
    </lineage>
</organism>
<name>A0A4V1N1H0_9GAMM</name>
<reference evidence="6 7" key="1">
    <citation type="submission" date="2019-01" db="EMBL/GenBank/DDBJ databases">
        <title>Pseudoxanthomonas composti sp. nov., isolated from compost.</title>
        <authorList>
            <person name="Yang G."/>
        </authorList>
    </citation>
    <scope>NUCLEOTIDE SEQUENCE [LARGE SCALE GENOMIC DNA]</scope>
    <source>
        <strain evidence="6 7">GSS15</strain>
    </source>
</reference>
<keyword evidence="7" id="KW-1185">Reference proteome</keyword>
<dbReference type="Proteomes" id="UP000289784">
    <property type="component" value="Unassembled WGS sequence"/>
</dbReference>
<dbReference type="AlphaFoldDB" id="A0A4V1N1H0"/>
<feature type="compositionally biased region" description="Polar residues" evidence="4">
    <location>
        <begin position="443"/>
        <end position="459"/>
    </location>
</feature>
<dbReference type="RefSeq" id="WP_129469160.1">
    <property type="nucleotide sequence ID" value="NZ_SAWZ01000001.1"/>
</dbReference>
<feature type="transmembrane region" description="Helical" evidence="5">
    <location>
        <begin position="61"/>
        <end position="82"/>
    </location>
</feature>
<dbReference type="Gene3D" id="1.20.1250.20">
    <property type="entry name" value="MFS general substrate transporter like domains"/>
    <property type="match status" value="1"/>
</dbReference>
<feature type="transmembrane region" description="Helical" evidence="5">
    <location>
        <begin position="402"/>
        <end position="425"/>
    </location>
</feature>
<feature type="transmembrane region" description="Helical" evidence="5">
    <location>
        <begin position="94"/>
        <end position="115"/>
    </location>
</feature>
<keyword evidence="1 5" id="KW-0812">Transmembrane</keyword>
<feature type="transmembrane region" description="Helical" evidence="5">
    <location>
        <begin position="180"/>
        <end position="200"/>
    </location>
</feature>
<feature type="transmembrane region" description="Helical" evidence="5">
    <location>
        <begin position="245"/>
        <end position="265"/>
    </location>
</feature>
<dbReference type="PANTHER" id="PTHR43596:SF1">
    <property type="entry name" value="ADP,ATP CARRIER PROTEIN"/>
    <property type="match status" value="1"/>
</dbReference>
<evidence type="ECO:0000256" key="1">
    <source>
        <dbReference type="ARBA" id="ARBA00022692"/>
    </source>
</evidence>
<dbReference type="InterPro" id="IPR011701">
    <property type="entry name" value="MFS"/>
</dbReference>
<keyword evidence="2 5" id="KW-1133">Transmembrane helix</keyword>
<sequence length="526" mass="55630">MIRFVRQPAAALRRLIGLERGETGPTLTAAGLFFCVLTALMLLRPVRDAMGLERGIESVRWLFLGTALVTLAVNPVFGWLVSRLRRAHFIGVTYGFFALSLCAFWSLLAFAPGAVGRASGLVFYVWFSVFNLFATTVVWSLLAERFSSAQARRLFALIAMGGTLGAITGPWLTSQLAGPLGIPGLLLVAAGFLGLAMLAATRLMRGGSGLHPAHGSDRAASPHDPAARIGGSAWAGLRAISGSPYLAGIAGYVLLVAVMTTFVYFTRLQMVAEVAADMASRAALLGRIDMWTQIVVLGLQLTLTGRIMRRFGAGVALAALPLATVAGFIGLAVSGSFLALVLLEASHRAVERGIARPARESLFTVVSREDKYKAKALIDTFIYRGGDVLGAQSEGLIARLGMAGGALLAVTAPLALLWAALGLWLGRAHARASASTPRHAPAPTSSATHIDPSDATTHSPTPPRGQSAALIPTAGQASATPTGPARRTAFPFQRPTSHTHEQLERLRHPLAAGQDRRGHRYRWTGA</sequence>
<evidence type="ECO:0000256" key="2">
    <source>
        <dbReference type="ARBA" id="ARBA00022989"/>
    </source>
</evidence>
<evidence type="ECO:0000256" key="4">
    <source>
        <dbReference type="SAM" id="MobiDB-lite"/>
    </source>
</evidence>
<evidence type="ECO:0000256" key="3">
    <source>
        <dbReference type="ARBA" id="ARBA00023136"/>
    </source>
</evidence>
<feature type="transmembrane region" description="Helical" evidence="5">
    <location>
        <begin position="121"/>
        <end position="142"/>
    </location>
</feature>
<dbReference type="InterPro" id="IPR036259">
    <property type="entry name" value="MFS_trans_sf"/>
</dbReference>
<dbReference type="GO" id="GO:0022857">
    <property type="term" value="F:transmembrane transporter activity"/>
    <property type="evidence" value="ECO:0007669"/>
    <property type="project" value="InterPro"/>
</dbReference>
<feature type="transmembrane region" description="Helical" evidence="5">
    <location>
        <begin position="21"/>
        <end position="41"/>
    </location>
</feature>
<gene>
    <name evidence="6" type="ORF">EPA99_00060</name>
</gene>
<dbReference type="OrthoDB" id="199378at2"/>
<feature type="transmembrane region" description="Helical" evidence="5">
    <location>
        <begin position="154"/>
        <end position="174"/>
    </location>
</feature>
<feature type="region of interest" description="Disordered" evidence="4">
    <location>
        <begin position="435"/>
        <end position="502"/>
    </location>
</feature>
<dbReference type="PANTHER" id="PTHR43596">
    <property type="entry name" value="ADP,ATP CARRIER PROTEIN"/>
    <property type="match status" value="1"/>
</dbReference>
<protein>
    <submittedName>
        <fullName evidence="6">MFS transporter</fullName>
    </submittedName>
</protein>
<keyword evidence="3 5" id="KW-0472">Membrane</keyword>
<evidence type="ECO:0000313" key="6">
    <source>
        <dbReference type="EMBL" id="RXR08268.1"/>
    </source>
</evidence>
<feature type="transmembrane region" description="Helical" evidence="5">
    <location>
        <begin position="285"/>
        <end position="303"/>
    </location>
</feature>
<evidence type="ECO:0000256" key="5">
    <source>
        <dbReference type="SAM" id="Phobius"/>
    </source>
</evidence>
<proteinExistence type="predicted"/>